<protein>
    <recommendedName>
        <fullName evidence="5">fumarylacetoacetase</fullName>
        <ecNumber evidence="5">3.7.1.2</ecNumber>
    </recommendedName>
</protein>
<accession>A0A6N2M4K8</accession>
<feature type="compositionally biased region" description="Basic and acidic residues" evidence="15">
    <location>
        <begin position="705"/>
        <end position="754"/>
    </location>
</feature>
<feature type="binding site" evidence="14">
    <location>
        <position position="262"/>
    </location>
    <ligand>
        <name>Mg(2+)</name>
        <dbReference type="ChEBI" id="CHEBI:18420"/>
    </ligand>
</feature>
<evidence type="ECO:0000256" key="14">
    <source>
        <dbReference type="PIRSR" id="PIRSR605959-3"/>
    </source>
</evidence>
<comment type="cofactor">
    <cofactor evidence="2 14">
        <name>Mg(2+)</name>
        <dbReference type="ChEBI" id="CHEBI:18420"/>
    </cofactor>
</comment>
<dbReference type="InterPro" id="IPR015377">
    <property type="entry name" value="Fumarylacetoacetase_N"/>
</dbReference>
<keyword evidence="7" id="KW-0378">Hydrolase</keyword>
<feature type="binding site" evidence="13">
    <location>
        <position position="253"/>
    </location>
    <ligand>
        <name>substrate</name>
    </ligand>
</feature>
<feature type="compositionally biased region" description="Basic and acidic residues" evidence="15">
    <location>
        <begin position="768"/>
        <end position="782"/>
    </location>
</feature>
<dbReference type="NCBIfam" id="TIGR01266">
    <property type="entry name" value="fum_ac_acetase"/>
    <property type="match status" value="1"/>
</dbReference>
<keyword evidence="11" id="KW-0585">Phenylalanine catabolism</keyword>
<organism evidence="18">
    <name type="scientific">Salix viminalis</name>
    <name type="common">Common osier</name>
    <name type="synonym">Basket willow</name>
    <dbReference type="NCBI Taxonomy" id="40686"/>
    <lineage>
        <taxon>Eukaryota</taxon>
        <taxon>Viridiplantae</taxon>
        <taxon>Streptophyta</taxon>
        <taxon>Embryophyta</taxon>
        <taxon>Tracheophyta</taxon>
        <taxon>Spermatophyta</taxon>
        <taxon>Magnoliopsida</taxon>
        <taxon>eudicotyledons</taxon>
        <taxon>Gunneridae</taxon>
        <taxon>Pentapetalae</taxon>
        <taxon>rosids</taxon>
        <taxon>fabids</taxon>
        <taxon>Malpighiales</taxon>
        <taxon>Salicaceae</taxon>
        <taxon>Saliceae</taxon>
        <taxon>Salix</taxon>
    </lineage>
</organism>
<feature type="domain" description="Fumarylacetoacetase N-terminal" evidence="17">
    <location>
        <begin position="18"/>
        <end position="127"/>
    </location>
</feature>
<dbReference type="GO" id="GO:0006559">
    <property type="term" value="P:L-phenylalanine catabolic process"/>
    <property type="evidence" value="ECO:0007669"/>
    <property type="project" value="UniProtKB-UniPathway"/>
</dbReference>
<comment type="similarity">
    <text evidence="4">Belongs to the FAH family.</text>
</comment>
<dbReference type="InterPro" id="IPR005959">
    <property type="entry name" value="Fumarylacetoacetase"/>
</dbReference>
<keyword evidence="6 14" id="KW-0479">Metal-binding</keyword>
<feature type="compositionally biased region" description="Polar residues" evidence="15">
    <location>
        <begin position="513"/>
        <end position="525"/>
    </location>
</feature>
<feature type="compositionally biased region" description="Polar residues" evidence="15">
    <location>
        <begin position="669"/>
        <end position="682"/>
    </location>
</feature>
<evidence type="ECO:0000256" key="9">
    <source>
        <dbReference type="ARBA" id="ARBA00022842"/>
    </source>
</evidence>
<feature type="compositionally biased region" description="Basic and acidic residues" evidence="15">
    <location>
        <begin position="554"/>
        <end position="581"/>
    </location>
</feature>
<dbReference type="GO" id="GO:0004334">
    <property type="term" value="F:fumarylacetoacetase activity"/>
    <property type="evidence" value="ECO:0007669"/>
    <property type="project" value="UniProtKB-EC"/>
</dbReference>
<evidence type="ECO:0000256" key="5">
    <source>
        <dbReference type="ARBA" id="ARBA00012094"/>
    </source>
</evidence>
<feature type="binding site" evidence="13">
    <location>
        <position position="151"/>
    </location>
    <ligand>
        <name>substrate</name>
    </ligand>
</feature>
<feature type="domain" description="Fumarylacetoacetase-like C-terminal" evidence="16">
    <location>
        <begin position="136"/>
        <end position="264"/>
    </location>
</feature>
<dbReference type="PANTHER" id="PTHR43069:SF2">
    <property type="entry name" value="FUMARYLACETOACETASE"/>
    <property type="match status" value="1"/>
</dbReference>
<evidence type="ECO:0000256" key="12">
    <source>
        <dbReference type="PIRSR" id="PIRSR605959-1"/>
    </source>
</evidence>
<feature type="binding site" evidence="14">
    <location>
        <position position="242"/>
    </location>
    <ligand>
        <name>Ca(2+)</name>
        <dbReference type="ChEBI" id="CHEBI:29108"/>
    </ligand>
</feature>
<dbReference type="AlphaFoldDB" id="A0A6N2M4K8"/>
<feature type="region of interest" description="Disordered" evidence="15">
    <location>
        <begin position="472"/>
        <end position="582"/>
    </location>
</feature>
<dbReference type="GO" id="GO:0006572">
    <property type="term" value="P:L-tyrosine catabolic process"/>
    <property type="evidence" value="ECO:0007669"/>
    <property type="project" value="UniProtKB-KW"/>
</dbReference>
<dbReference type="Pfam" id="PF01557">
    <property type="entry name" value="FAA_hydrolase"/>
    <property type="match status" value="1"/>
</dbReference>
<evidence type="ECO:0000259" key="17">
    <source>
        <dbReference type="Pfam" id="PF09298"/>
    </source>
</evidence>
<evidence type="ECO:0000256" key="15">
    <source>
        <dbReference type="SAM" id="MobiDB-lite"/>
    </source>
</evidence>
<feature type="binding site" evidence="14">
    <location>
        <position position="242"/>
    </location>
    <ligand>
        <name>Mg(2+)</name>
        <dbReference type="ChEBI" id="CHEBI:18420"/>
    </ligand>
</feature>
<dbReference type="SUPFAM" id="SSF56529">
    <property type="entry name" value="FAH"/>
    <property type="match status" value="1"/>
</dbReference>
<evidence type="ECO:0000256" key="1">
    <source>
        <dbReference type="ARBA" id="ARBA00001913"/>
    </source>
</evidence>
<dbReference type="InterPro" id="IPR036663">
    <property type="entry name" value="Fumarylacetoacetase_C_sf"/>
</dbReference>
<evidence type="ECO:0000313" key="18">
    <source>
        <dbReference type="EMBL" id="VFU47497.1"/>
    </source>
</evidence>
<feature type="binding site" evidence="13">
    <location>
        <position position="137"/>
    </location>
    <ligand>
        <name>substrate</name>
    </ligand>
</feature>
<dbReference type="FunFam" id="2.30.30.230:FF:000002">
    <property type="entry name" value="Fumarylacetoacetase"/>
    <property type="match status" value="1"/>
</dbReference>
<feature type="compositionally biased region" description="Basic residues" evidence="15">
    <location>
        <begin position="473"/>
        <end position="487"/>
    </location>
</feature>
<evidence type="ECO:0000256" key="6">
    <source>
        <dbReference type="ARBA" id="ARBA00022723"/>
    </source>
</evidence>
<keyword evidence="8 14" id="KW-0106">Calcium</keyword>
<dbReference type="Pfam" id="PF09298">
    <property type="entry name" value="FAA_hydrolase_N"/>
    <property type="match status" value="1"/>
</dbReference>
<name>A0A6N2M4K8_SALVM</name>
<dbReference type="Gene3D" id="3.90.850.10">
    <property type="entry name" value="Fumarylacetoacetase-like, C-terminal domain"/>
    <property type="match status" value="1"/>
</dbReference>
<dbReference type="InterPro" id="IPR036462">
    <property type="entry name" value="Fumarylacetoacetase_N_sf"/>
</dbReference>
<feature type="binding site" evidence="14">
    <location>
        <position position="210"/>
    </location>
    <ligand>
        <name>Ca(2+)</name>
        <dbReference type="ChEBI" id="CHEBI:29108"/>
    </ligand>
</feature>
<reference evidence="18" key="1">
    <citation type="submission" date="2019-03" db="EMBL/GenBank/DDBJ databases">
        <authorList>
            <person name="Mank J."/>
            <person name="Almeida P."/>
        </authorList>
    </citation>
    <scope>NUCLEOTIDE SEQUENCE</scope>
    <source>
        <strain evidence="18">78183</strain>
    </source>
</reference>
<feature type="region of interest" description="Disordered" evidence="15">
    <location>
        <begin position="661"/>
        <end position="793"/>
    </location>
</feature>
<evidence type="ECO:0000256" key="10">
    <source>
        <dbReference type="ARBA" id="ARBA00022878"/>
    </source>
</evidence>
<feature type="compositionally biased region" description="Basic and acidic residues" evidence="15">
    <location>
        <begin position="493"/>
        <end position="512"/>
    </location>
</feature>
<dbReference type="UniPathway" id="UPA00139">
    <property type="reaction ID" value="UER00341"/>
</dbReference>
<feature type="active site" description="Proton acceptor" evidence="12">
    <location>
        <position position="142"/>
    </location>
</feature>
<evidence type="ECO:0000256" key="13">
    <source>
        <dbReference type="PIRSR" id="PIRSR605959-2"/>
    </source>
</evidence>
<feature type="compositionally biased region" description="Low complexity" evidence="15">
    <location>
        <begin position="542"/>
        <end position="553"/>
    </location>
</feature>
<dbReference type="Gene3D" id="2.30.30.230">
    <property type="entry name" value="Fumarylacetoacetase, N-terminal domain"/>
    <property type="match status" value="1"/>
</dbReference>
<evidence type="ECO:0000256" key="8">
    <source>
        <dbReference type="ARBA" id="ARBA00022837"/>
    </source>
</evidence>
<comment type="cofactor">
    <cofactor evidence="1 14">
        <name>Ca(2+)</name>
        <dbReference type="ChEBI" id="CHEBI:29108"/>
    </cofactor>
</comment>
<dbReference type="EC" id="3.7.1.2" evidence="5"/>
<feature type="binding site" evidence="13">
    <location>
        <position position="249"/>
    </location>
    <ligand>
        <name>substrate</name>
    </ligand>
</feature>
<dbReference type="InterPro" id="IPR011234">
    <property type="entry name" value="Fumarylacetoacetase-like_C"/>
</dbReference>
<feature type="region of interest" description="Disordered" evidence="15">
    <location>
        <begin position="426"/>
        <end position="458"/>
    </location>
</feature>
<comment type="pathway">
    <text evidence="3">Amino-acid degradation; L-phenylalanine degradation; acetoacetate and fumarate from L-phenylalanine: step 6/6.</text>
</comment>
<evidence type="ECO:0000256" key="2">
    <source>
        <dbReference type="ARBA" id="ARBA00001946"/>
    </source>
</evidence>
<evidence type="ECO:0000259" key="16">
    <source>
        <dbReference type="Pfam" id="PF01557"/>
    </source>
</evidence>
<evidence type="ECO:0000256" key="7">
    <source>
        <dbReference type="ARBA" id="ARBA00022801"/>
    </source>
</evidence>
<dbReference type="EMBL" id="CAADRP010001668">
    <property type="protein sequence ID" value="VFU47497.1"/>
    <property type="molecule type" value="Genomic_DNA"/>
</dbReference>
<keyword evidence="9 14" id="KW-0460">Magnesium</keyword>
<sequence length="793" mass="88094">MALKSFIEVSPDSHFPIQNLPFGIFKPEPASPPRPGVAIGDYVLDLSTISVSGIFDGPFLSGSDCFLQPNLNKFLALGRPAWKEARAKLQNLLSGKIIISDEATLRDNPSLREKSLVPMSKVEMLLPIAIGDYTDFFSSMHHARNCGIMFRGPENAINPNWFQLPIAYHGRSSSIVVSGTEIIRPRGQGHPSGNSPPYFGPSRKLDFELEMAAVVGPGNELGKPVDVNEAGDHIFGLVLMNDWSARDIQAWEYVPLGPFLGKSFGKDGNLTFPPLECTLADLGYKISDALEPFACNSPKQDPQPLPYLAEKISKNYDISLEVLDSDSAACTPYNKWLQLKARGSTWNWDDQWTCRASILLNFDIVEMPEIPEPESYGCLLELTWNGQKSLSLKGATRRFLEDGDEVIISGCSKGDEEGSAIMEEREQKKLKEEEEMEQKNVMEMQKKLKKQEERERKQSELTQMFMEALPFKFPHHQKRRLPNRRQKNQNSDAKNHGEGSNVSERDHGRDAKQPSSGDQKSNVSENHIGGDGEEKFDDDNNDNGAEGGNVAAAEQKDSKKFTKKKSEADDKSVSSDKKEEDYLTMIMTLAEYEKELEKRKALKSDEKTDLESKETPDEALESDPKERKKTLDKDFDSAQLLQNETYADDALFIKVAGKHVTRVHGASKQEGQSYNGGQQSINGERPVGRSYRLENRRPSSGQQFDGERSRSGSCETRYDGERPHSSRGHGVEGKEAGGGRERKGSNGVQGDKRSGSGGSNGGLVHALTLKDSRKFPDIEDTKQFPALGGPRKA</sequence>
<feature type="region of interest" description="Disordered" evidence="15">
    <location>
        <begin position="599"/>
        <end position="632"/>
    </location>
</feature>
<feature type="binding site" evidence="14">
    <location>
        <position position="208"/>
    </location>
    <ligand>
        <name>Ca(2+)</name>
        <dbReference type="ChEBI" id="CHEBI:29108"/>
    </ligand>
</feature>
<feature type="binding site" evidence="14">
    <location>
        <position position="135"/>
    </location>
    <ligand>
        <name>Ca(2+)</name>
        <dbReference type="ChEBI" id="CHEBI:29108"/>
    </ligand>
</feature>
<keyword evidence="10" id="KW-0828">Tyrosine catabolism</keyword>
<gene>
    <name evidence="18" type="ORF">SVIM_LOCUS304828</name>
</gene>
<proteinExistence type="inferred from homology"/>
<evidence type="ECO:0000256" key="3">
    <source>
        <dbReference type="ARBA" id="ARBA00004782"/>
    </source>
</evidence>
<dbReference type="GO" id="GO:0046872">
    <property type="term" value="F:metal ion binding"/>
    <property type="evidence" value="ECO:0007669"/>
    <property type="project" value="UniProtKB-KW"/>
</dbReference>
<evidence type="ECO:0000256" key="4">
    <source>
        <dbReference type="ARBA" id="ARBA00010211"/>
    </source>
</evidence>
<evidence type="ECO:0000256" key="11">
    <source>
        <dbReference type="ARBA" id="ARBA00023232"/>
    </source>
</evidence>
<dbReference type="SUPFAM" id="SSF63433">
    <property type="entry name" value="Fumarylacetoacetate hydrolase, FAH, N-terminal domain"/>
    <property type="match status" value="1"/>
</dbReference>
<dbReference type="PANTHER" id="PTHR43069">
    <property type="entry name" value="FUMARYLACETOACETASE"/>
    <property type="match status" value="1"/>
</dbReference>
<dbReference type="GO" id="GO:1902000">
    <property type="term" value="P:homogentisate catabolic process"/>
    <property type="evidence" value="ECO:0007669"/>
    <property type="project" value="TreeGrafter"/>
</dbReference>